<feature type="compositionally biased region" description="Low complexity" evidence="6">
    <location>
        <begin position="43"/>
        <end position="56"/>
    </location>
</feature>
<evidence type="ECO:0000256" key="7">
    <source>
        <dbReference type="SAM" id="Phobius"/>
    </source>
</evidence>
<dbReference type="CDD" id="cd13132">
    <property type="entry name" value="MATE_eukaryotic"/>
    <property type="match status" value="1"/>
</dbReference>
<dbReference type="PANTHER" id="PTHR11206">
    <property type="entry name" value="MULTIDRUG RESISTANCE PROTEIN"/>
    <property type="match status" value="1"/>
</dbReference>
<dbReference type="OMA" id="AFFSNWQ"/>
<evidence type="ECO:0000256" key="1">
    <source>
        <dbReference type="ARBA" id="ARBA00004141"/>
    </source>
</evidence>
<dbReference type="InterPro" id="IPR002528">
    <property type="entry name" value="MATE_fam"/>
</dbReference>
<evidence type="ECO:0000256" key="3">
    <source>
        <dbReference type="ARBA" id="ARBA00022692"/>
    </source>
</evidence>
<dbReference type="GO" id="GO:0016020">
    <property type="term" value="C:membrane"/>
    <property type="evidence" value="ECO:0007669"/>
    <property type="project" value="UniProtKB-SubCell"/>
</dbReference>
<reference evidence="9" key="1">
    <citation type="submission" date="2014-04" db="EMBL/GenBank/DDBJ databases">
        <title>Evolutionary Origins and Diversification of the Mycorrhizal Mutualists.</title>
        <authorList>
            <consortium name="DOE Joint Genome Institute"/>
            <consortium name="Mycorrhizal Genomics Consortium"/>
            <person name="Kohler A."/>
            <person name="Kuo A."/>
            <person name="Nagy L.G."/>
            <person name="Floudas D."/>
            <person name="Copeland A."/>
            <person name="Barry K.W."/>
            <person name="Cichocki N."/>
            <person name="Veneault-Fourrey C."/>
            <person name="LaButti K."/>
            <person name="Lindquist E.A."/>
            <person name="Lipzen A."/>
            <person name="Lundell T."/>
            <person name="Morin E."/>
            <person name="Murat C."/>
            <person name="Riley R."/>
            <person name="Ohm R."/>
            <person name="Sun H."/>
            <person name="Tunlid A."/>
            <person name="Henrissat B."/>
            <person name="Grigoriev I.V."/>
            <person name="Hibbett D.S."/>
            <person name="Martin F."/>
        </authorList>
    </citation>
    <scope>NUCLEOTIDE SEQUENCE [LARGE SCALE GENOMIC DNA]</scope>
    <source>
        <strain evidence="9">FD-334 SS-4</strain>
    </source>
</reference>
<dbReference type="OrthoDB" id="2126698at2759"/>
<feature type="transmembrane region" description="Helical" evidence="7">
    <location>
        <begin position="172"/>
        <end position="191"/>
    </location>
</feature>
<dbReference type="EMBL" id="KN817522">
    <property type="protein sequence ID" value="KJA28086.1"/>
    <property type="molecule type" value="Genomic_DNA"/>
</dbReference>
<sequence>MLLPRYDGCRPASLPTSSPLHTAIRQSARTRPDRLPTVYGTATSSESSTPSSSRSPSPTPPIRSKRRRQSCPPRRSSISFGPPRTLSGYPYQEIIGIDPGALPTEVTPLLNPPCRYDGAEALKTTGESRWDSSVYEMRMLLRYTGPIFGIHVSEYLLLVIPVIFVGHLSTTSLAAITLGSMVATITGFSIVQGFTSALDTVLPATWTSSHPQLVGLWTQRMAVVMTACLVPIIILWFNAEPILLFLKQDAEVSHLVATYLRWISIGLPAYTFNYISRRYYKSQGKFSVPTRITFMMAPLNALLTYFLVFGSKPLHTTPLGFVGAPIASAASFNLMALLFLLHGVFFEPRTAWTPLSRRMFSRLGILVHLGFCGLGQIGLRLWAWELLTLAASLLGPVSLASQSILVIFASTIFRAPFALGIATLVRIGNLLGQQDARRAEIAAHTALGMVVILSTFTSILVTVFAKYWAYIFNHDPEVIRIVTRIMPLIALFQVFHGSAAVTGAIARARGKQLTGALVNLSAYYMIGFPIGIYLAFKHSLGLSGLWIGMTISLICCASSGIFLCLRVNWDVEVEKAVSRLKRDQIICGCESDDETVVETS</sequence>
<dbReference type="InterPro" id="IPR045069">
    <property type="entry name" value="MATE_euk"/>
</dbReference>
<feature type="transmembrane region" description="Helical" evidence="7">
    <location>
        <begin position="363"/>
        <end position="383"/>
    </location>
</feature>
<feature type="transmembrane region" description="Helical" evidence="7">
    <location>
        <begin position="147"/>
        <end position="166"/>
    </location>
</feature>
<gene>
    <name evidence="8" type="ORF">HYPSUDRAFT_83169</name>
</gene>
<dbReference type="GO" id="GO:0015297">
    <property type="term" value="F:antiporter activity"/>
    <property type="evidence" value="ECO:0007669"/>
    <property type="project" value="InterPro"/>
</dbReference>
<evidence type="ECO:0000313" key="9">
    <source>
        <dbReference type="Proteomes" id="UP000054270"/>
    </source>
</evidence>
<feature type="compositionally biased region" description="Low complexity" evidence="6">
    <location>
        <begin position="70"/>
        <end position="79"/>
    </location>
</feature>
<evidence type="ECO:0000256" key="6">
    <source>
        <dbReference type="SAM" id="MobiDB-lite"/>
    </source>
</evidence>
<organism evidence="8 9">
    <name type="scientific">Hypholoma sublateritium (strain FD-334 SS-4)</name>
    <dbReference type="NCBI Taxonomy" id="945553"/>
    <lineage>
        <taxon>Eukaryota</taxon>
        <taxon>Fungi</taxon>
        <taxon>Dikarya</taxon>
        <taxon>Basidiomycota</taxon>
        <taxon>Agaricomycotina</taxon>
        <taxon>Agaricomycetes</taxon>
        <taxon>Agaricomycetidae</taxon>
        <taxon>Agaricales</taxon>
        <taxon>Agaricineae</taxon>
        <taxon>Strophariaceae</taxon>
        <taxon>Hypholoma</taxon>
    </lineage>
</organism>
<dbReference type="NCBIfam" id="TIGR00797">
    <property type="entry name" value="matE"/>
    <property type="match status" value="1"/>
</dbReference>
<keyword evidence="5 7" id="KW-0472">Membrane</keyword>
<evidence type="ECO:0000256" key="4">
    <source>
        <dbReference type="ARBA" id="ARBA00022989"/>
    </source>
</evidence>
<feature type="transmembrane region" description="Helical" evidence="7">
    <location>
        <begin position="542"/>
        <end position="565"/>
    </location>
</feature>
<evidence type="ECO:0000256" key="5">
    <source>
        <dbReference type="ARBA" id="ARBA00023136"/>
    </source>
</evidence>
<feature type="transmembrane region" description="Helical" evidence="7">
    <location>
        <begin position="517"/>
        <end position="536"/>
    </location>
</feature>
<dbReference type="GO" id="GO:0042910">
    <property type="term" value="F:xenobiotic transmembrane transporter activity"/>
    <property type="evidence" value="ECO:0007669"/>
    <property type="project" value="InterPro"/>
</dbReference>
<feature type="transmembrane region" description="Helical" evidence="7">
    <location>
        <begin position="288"/>
        <end position="308"/>
    </location>
</feature>
<feature type="transmembrane region" description="Helical" evidence="7">
    <location>
        <begin position="320"/>
        <end position="342"/>
    </location>
</feature>
<feature type="compositionally biased region" description="Polar residues" evidence="6">
    <location>
        <begin position="14"/>
        <end position="29"/>
    </location>
</feature>
<keyword evidence="3 7" id="KW-0812">Transmembrane</keyword>
<proteinExistence type="inferred from homology"/>
<feature type="transmembrane region" description="Helical" evidence="7">
    <location>
        <begin position="221"/>
        <end position="239"/>
    </location>
</feature>
<keyword evidence="4 7" id="KW-1133">Transmembrane helix</keyword>
<feature type="region of interest" description="Disordered" evidence="6">
    <location>
        <begin position="1"/>
        <end position="85"/>
    </location>
</feature>
<dbReference type="STRING" id="945553.A0A0D2PHW8"/>
<feature type="transmembrane region" description="Helical" evidence="7">
    <location>
        <begin position="446"/>
        <end position="469"/>
    </location>
</feature>
<dbReference type="Pfam" id="PF01554">
    <property type="entry name" value="MatE"/>
    <property type="match status" value="2"/>
</dbReference>
<name>A0A0D2PHW8_HYPSF</name>
<dbReference type="GO" id="GO:1990961">
    <property type="term" value="P:xenobiotic detoxification by transmembrane export across the plasma membrane"/>
    <property type="evidence" value="ECO:0007669"/>
    <property type="project" value="InterPro"/>
</dbReference>
<feature type="transmembrane region" description="Helical" evidence="7">
    <location>
        <begin position="403"/>
        <end position="425"/>
    </location>
</feature>
<evidence type="ECO:0000256" key="2">
    <source>
        <dbReference type="ARBA" id="ARBA00010199"/>
    </source>
</evidence>
<evidence type="ECO:0000313" key="8">
    <source>
        <dbReference type="EMBL" id="KJA28086.1"/>
    </source>
</evidence>
<feature type="transmembrane region" description="Helical" evidence="7">
    <location>
        <begin position="481"/>
        <end position="505"/>
    </location>
</feature>
<comment type="similarity">
    <text evidence="2">Belongs to the multi antimicrobial extrusion (MATE) (TC 2.A.66.1) family.</text>
</comment>
<keyword evidence="9" id="KW-1185">Reference proteome</keyword>
<dbReference type="Proteomes" id="UP000054270">
    <property type="component" value="Unassembled WGS sequence"/>
</dbReference>
<comment type="subcellular location">
    <subcellularLocation>
        <location evidence="1">Membrane</location>
        <topology evidence="1">Multi-pass membrane protein</topology>
    </subcellularLocation>
</comment>
<accession>A0A0D2PHW8</accession>
<protein>
    <recommendedName>
        <fullName evidence="10">MATE efflux family protein</fullName>
    </recommendedName>
</protein>
<dbReference type="AlphaFoldDB" id="A0A0D2PHW8"/>
<evidence type="ECO:0008006" key="10">
    <source>
        <dbReference type="Google" id="ProtNLM"/>
    </source>
</evidence>